<protein>
    <submittedName>
        <fullName evidence="1">Reverse transcriptase domain-containing protein</fullName>
    </submittedName>
</protein>
<dbReference type="PANTHER" id="PTHR48462:SF1">
    <property type="entry name" value="PROTEIN, PUTATIVE-RELATED"/>
    <property type="match status" value="1"/>
</dbReference>
<accession>A0A2U1M069</accession>
<comment type="caution">
    <text evidence="1">The sequence shown here is derived from an EMBL/GenBank/DDBJ whole genome shotgun (WGS) entry which is preliminary data.</text>
</comment>
<proteinExistence type="predicted"/>
<dbReference type="GO" id="GO:0003964">
    <property type="term" value="F:RNA-directed DNA polymerase activity"/>
    <property type="evidence" value="ECO:0007669"/>
    <property type="project" value="UniProtKB-KW"/>
</dbReference>
<keyword evidence="1" id="KW-0548">Nucleotidyltransferase</keyword>
<name>A0A2U1M069_ARTAN</name>
<dbReference type="PANTHER" id="PTHR48462">
    <property type="entry name" value="PROTEIN, PUTATIVE-RELATED"/>
    <property type="match status" value="1"/>
</dbReference>
<sequence length="85" mass="9934">MRRASNVVDLMSLLPQLHDPWSELLLLRSCLGIFKVFFSLRTCQPVHMEVTALFFDKGLRDLIVEAFYFETYSGDSHFYPFDLVV</sequence>
<dbReference type="AlphaFoldDB" id="A0A2U1M069"/>
<reference evidence="1 2" key="1">
    <citation type="journal article" date="2018" name="Mol. Plant">
        <title>The genome of Artemisia annua provides insight into the evolution of Asteraceae family and artemisinin biosynthesis.</title>
        <authorList>
            <person name="Shen Q."/>
            <person name="Zhang L."/>
            <person name="Liao Z."/>
            <person name="Wang S."/>
            <person name="Yan T."/>
            <person name="Shi P."/>
            <person name="Liu M."/>
            <person name="Fu X."/>
            <person name="Pan Q."/>
            <person name="Wang Y."/>
            <person name="Lv Z."/>
            <person name="Lu X."/>
            <person name="Zhang F."/>
            <person name="Jiang W."/>
            <person name="Ma Y."/>
            <person name="Chen M."/>
            <person name="Hao X."/>
            <person name="Li L."/>
            <person name="Tang Y."/>
            <person name="Lv G."/>
            <person name="Zhou Y."/>
            <person name="Sun X."/>
            <person name="Brodelius P.E."/>
            <person name="Rose J.K.C."/>
            <person name="Tang K."/>
        </authorList>
    </citation>
    <scope>NUCLEOTIDE SEQUENCE [LARGE SCALE GENOMIC DNA]</scope>
    <source>
        <strain evidence="2">cv. Huhao1</strain>
        <tissue evidence="1">Leaf</tissue>
    </source>
</reference>
<evidence type="ECO:0000313" key="2">
    <source>
        <dbReference type="Proteomes" id="UP000245207"/>
    </source>
</evidence>
<dbReference type="OrthoDB" id="1720535at2759"/>
<keyword evidence="1" id="KW-0695">RNA-directed DNA polymerase</keyword>
<gene>
    <name evidence="1" type="ORF">CTI12_AA429980</name>
</gene>
<keyword evidence="1" id="KW-0808">Transferase</keyword>
<keyword evidence="2" id="KW-1185">Reference proteome</keyword>
<dbReference type="Proteomes" id="UP000245207">
    <property type="component" value="Unassembled WGS sequence"/>
</dbReference>
<evidence type="ECO:0000313" key="1">
    <source>
        <dbReference type="EMBL" id="PWA54641.1"/>
    </source>
</evidence>
<dbReference type="EMBL" id="PKPP01007007">
    <property type="protein sequence ID" value="PWA54641.1"/>
    <property type="molecule type" value="Genomic_DNA"/>
</dbReference>
<organism evidence="1 2">
    <name type="scientific">Artemisia annua</name>
    <name type="common">Sweet wormwood</name>
    <dbReference type="NCBI Taxonomy" id="35608"/>
    <lineage>
        <taxon>Eukaryota</taxon>
        <taxon>Viridiplantae</taxon>
        <taxon>Streptophyta</taxon>
        <taxon>Embryophyta</taxon>
        <taxon>Tracheophyta</taxon>
        <taxon>Spermatophyta</taxon>
        <taxon>Magnoliopsida</taxon>
        <taxon>eudicotyledons</taxon>
        <taxon>Gunneridae</taxon>
        <taxon>Pentapetalae</taxon>
        <taxon>asterids</taxon>
        <taxon>campanulids</taxon>
        <taxon>Asterales</taxon>
        <taxon>Asteraceae</taxon>
        <taxon>Asteroideae</taxon>
        <taxon>Anthemideae</taxon>
        <taxon>Artemisiinae</taxon>
        <taxon>Artemisia</taxon>
    </lineage>
</organism>